<sequence length="66" mass="7557">TRPKSTWGHRTRPRPTGEYKVGAHAMTFSRTKNLLMTPSHAASLHRTSQYYRLISPIFPFRSTVLG</sequence>
<dbReference type="EMBL" id="JXTB01000077">
    <property type="protein sequence ID" value="PON66736.1"/>
    <property type="molecule type" value="Genomic_DNA"/>
</dbReference>
<gene>
    <name evidence="1" type="ORF">PanWU01x14_107730</name>
</gene>
<feature type="non-terminal residue" evidence="1">
    <location>
        <position position="1"/>
    </location>
</feature>
<protein>
    <submittedName>
        <fullName evidence="1">Uncharacterized protein</fullName>
    </submittedName>
</protein>
<name>A0A2P5D0A7_PARAD</name>
<organism evidence="1 2">
    <name type="scientific">Parasponia andersonii</name>
    <name type="common">Sponia andersonii</name>
    <dbReference type="NCBI Taxonomy" id="3476"/>
    <lineage>
        <taxon>Eukaryota</taxon>
        <taxon>Viridiplantae</taxon>
        <taxon>Streptophyta</taxon>
        <taxon>Embryophyta</taxon>
        <taxon>Tracheophyta</taxon>
        <taxon>Spermatophyta</taxon>
        <taxon>Magnoliopsida</taxon>
        <taxon>eudicotyledons</taxon>
        <taxon>Gunneridae</taxon>
        <taxon>Pentapetalae</taxon>
        <taxon>rosids</taxon>
        <taxon>fabids</taxon>
        <taxon>Rosales</taxon>
        <taxon>Cannabaceae</taxon>
        <taxon>Parasponia</taxon>
    </lineage>
</organism>
<reference evidence="2" key="1">
    <citation type="submission" date="2016-06" db="EMBL/GenBank/DDBJ databases">
        <title>Parallel loss of symbiosis genes in relatives of nitrogen-fixing non-legume Parasponia.</title>
        <authorList>
            <person name="Van Velzen R."/>
            <person name="Holmer R."/>
            <person name="Bu F."/>
            <person name="Rutten L."/>
            <person name="Van Zeijl A."/>
            <person name="Liu W."/>
            <person name="Santuari L."/>
            <person name="Cao Q."/>
            <person name="Sharma T."/>
            <person name="Shen D."/>
            <person name="Roswanjaya Y."/>
            <person name="Wardhani T."/>
            <person name="Kalhor M.S."/>
            <person name="Jansen J."/>
            <person name="Van den Hoogen J."/>
            <person name="Gungor B."/>
            <person name="Hartog M."/>
            <person name="Hontelez J."/>
            <person name="Verver J."/>
            <person name="Yang W.-C."/>
            <person name="Schijlen E."/>
            <person name="Repin R."/>
            <person name="Schilthuizen M."/>
            <person name="Schranz E."/>
            <person name="Heidstra R."/>
            <person name="Miyata K."/>
            <person name="Fedorova E."/>
            <person name="Kohlen W."/>
            <person name="Bisseling T."/>
            <person name="Smit S."/>
            <person name="Geurts R."/>
        </authorList>
    </citation>
    <scope>NUCLEOTIDE SEQUENCE [LARGE SCALE GENOMIC DNA]</scope>
    <source>
        <strain evidence="2">cv. WU1-14</strain>
    </source>
</reference>
<accession>A0A2P5D0A7</accession>
<comment type="caution">
    <text evidence="1">The sequence shown here is derived from an EMBL/GenBank/DDBJ whole genome shotgun (WGS) entry which is preliminary data.</text>
</comment>
<dbReference type="OrthoDB" id="10344366at2759"/>
<dbReference type="AlphaFoldDB" id="A0A2P5D0A7"/>
<dbReference type="Proteomes" id="UP000237105">
    <property type="component" value="Unassembled WGS sequence"/>
</dbReference>
<evidence type="ECO:0000313" key="1">
    <source>
        <dbReference type="EMBL" id="PON66736.1"/>
    </source>
</evidence>
<proteinExistence type="predicted"/>
<evidence type="ECO:0000313" key="2">
    <source>
        <dbReference type="Proteomes" id="UP000237105"/>
    </source>
</evidence>
<keyword evidence="2" id="KW-1185">Reference proteome</keyword>